<dbReference type="EMBL" id="LLXI01002317">
    <property type="protein sequence ID" value="PKY56830.1"/>
    <property type="molecule type" value="Genomic_DNA"/>
</dbReference>
<organism evidence="1 2">
    <name type="scientific">Rhizophagus irregularis</name>
    <dbReference type="NCBI Taxonomy" id="588596"/>
    <lineage>
        <taxon>Eukaryota</taxon>
        <taxon>Fungi</taxon>
        <taxon>Fungi incertae sedis</taxon>
        <taxon>Mucoromycota</taxon>
        <taxon>Glomeromycotina</taxon>
        <taxon>Glomeromycetes</taxon>
        <taxon>Glomerales</taxon>
        <taxon>Glomeraceae</taxon>
        <taxon>Rhizophagus</taxon>
    </lineage>
</organism>
<evidence type="ECO:0000313" key="2">
    <source>
        <dbReference type="Proteomes" id="UP000234323"/>
    </source>
</evidence>
<reference evidence="1 2" key="1">
    <citation type="submission" date="2015-10" db="EMBL/GenBank/DDBJ databases">
        <title>Genome analyses suggest a sexual origin of heterokaryosis in a supposedly ancient asexual fungus.</title>
        <authorList>
            <person name="Ropars J."/>
            <person name="Sedzielewska K."/>
            <person name="Noel J."/>
            <person name="Charron P."/>
            <person name="Farinelli L."/>
            <person name="Marton T."/>
            <person name="Kruger M."/>
            <person name="Pelin A."/>
            <person name="Brachmann A."/>
            <person name="Corradi N."/>
        </authorList>
    </citation>
    <scope>NUCLEOTIDE SEQUENCE [LARGE SCALE GENOMIC DNA]</scope>
    <source>
        <strain evidence="1 2">A4</strain>
    </source>
</reference>
<evidence type="ECO:0008006" key="3">
    <source>
        <dbReference type="Google" id="ProtNLM"/>
    </source>
</evidence>
<dbReference type="AlphaFoldDB" id="A0A2I1HDD5"/>
<dbReference type="Proteomes" id="UP000234323">
    <property type="component" value="Unassembled WGS sequence"/>
</dbReference>
<protein>
    <recommendedName>
        <fullName evidence="3">TLDc domain-containing protein</fullName>
    </recommendedName>
</protein>
<accession>A0A2I1HDD5</accession>
<evidence type="ECO:0000313" key="1">
    <source>
        <dbReference type="EMBL" id="PKY56830.1"/>
    </source>
</evidence>
<gene>
    <name evidence="1" type="ORF">RhiirA4_477399</name>
</gene>
<sequence>MGNPQTSSWGKTKDSFIFSFKNKNNFKDAILSKVINSDYALLFGSITGPYFGGDININASNEFVNYGTTEYYNSFYEKKIRDTEEAKVRLNYGER</sequence>
<name>A0A2I1HDD5_9GLOM</name>
<comment type="caution">
    <text evidence="1">The sequence shown here is derived from an EMBL/GenBank/DDBJ whole genome shotgun (WGS) entry which is preliminary data.</text>
</comment>
<proteinExistence type="predicted"/>
<keyword evidence="2" id="KW-1185">Reference proteome</keyword>
<dbReference type="VEuPathDB" id="FungiDB:FUN_009044"/>